<evidence type="ECO:0000256" key="1">
    <source>
        <dbReference type="ARBA" id="ARBA00009865"/>
    </source>
</evidence>
<dbReference type="InterPro" id="IPR006710">
    <property type="entry name" value="Glyco_hydro_43"/>
</dbReference>
<dbReference type="InterPro" id="IPR035992">
    <property type="entry name" value="Ricin_B-like_lectins"/>
</dbReference>
<dbReference type="Proteomes" id="UP001596220">
    <property type="component" value="Unassembled WGS sequence"/>
</dbReference>
<evidence type="ECO:0000256" key="3">
    <source>
        <dbReference type="ARBA" id="ARBA00023295"/>
    </source>
</evidence>
<feature type="signal peptide" evidence="5">
    <location>
        <begin position="1"/>
        <end position="27"/>
    </location>
</feature>
<gene>
    <name evidence="7" type="ORF">ACFP3R_22240</name>
</gene>
<dbReference type="PANTHER" id="PTHR22925:SF3">
    <property type="entry name" value="GLYCOSYL HYDROLASE FAMILY PROTEIN 43"/>
    <property type="match status" value="1"/>
</dbReference>
<dbReference type="SUPFAM" id="SSF50370">
    <property type="entry name" value="Ricin B-like lectins"/>
    <property type="match status" value="1"/>
</dbReference>
<comment type="caution">
    <text evidence="7">The sequence shown here is derived from an EMBL/GenBank/DDBJ whole genome shotgun (WGS) entry which is preliminary data.</text>
</comment>
<protein>
    <submittedName>
        <fullName evidence="7">RICIN domain-containing protein</fullName>
    </submittedName>
</protein>
<reference evidence="8" key="1">
    <citation type="journal article" date="2019" name="Int. J. Syst. Evol. Microbiol.">
        <title>The Global Catalogue of Microorganisms (GCM) 10K type strain sequencing project: providing services to taxonomists for standard genome sequencing and annotation.</title>
        <authorList>
            <consortium name="The Broad Institute Genomics Platform"/>
            <consortium name="The Broad Institute Genome Sequencing Center for Infectious Disease"/>
            <person name="Wu L."/>
            <person name="Ma J."/>
        </authorList>
    </citation>
    <scope>NUCLEOTIDE SEQUENCE [LARGE SCALE GENOMIC DNA]</scope>
    <source>
        <strain evidence="8">CGMCC 4.7246</strain>
    </source>
</reference>
<dbReference type="Gene3D" id="2.80.10.50">
    <property type="match status" value="1"/>
</dbReference>
<feature type="domain" description="Ricin B lectin" evidence="6">
    <location>
        <begin position="337"/>
        <end position="474"/>
    </location>
</feature>
<dbReference type="PANTHER" id="PTHR22925">
    <property type="entry name" value="GLYCOSYL HYDROLASE 43 FAMILY MEMBER"/>
    <property type="match status" value="1"/>
</dbReference>
<keyword evidence="3 4" id="KW-0326">Glycosidase</keyword>
<evidence type="ECO:0000256" key="5">
    <source>
        <dbReference type="SAM" id="SignalP"/>
    </source>
</evidence>
<dbReference type="SUPFAM" id="SSF75005">
    <property type="entry name" value="Arabinanase/levansucrase/invertase"/>
    <property type="match status" value="1"/>
</dbReference>
<proteinExistence type="inferred from homology"/>
<keyword evidence="5" id="KW-0732">Signal</keyword>
<dbReference type="InterPro" id="IPR023296">
    <property type="entry name" value="Glyco_hydro_beta-prop_sf"/>
</dbReference>
<dbReference type="Pfam" id="PF00652">
    <property type="entry name" value="Ricin_B_lectin"/>
    <property type="match status" value="1"/>
</dbReference>
<evidence type="ECO:0000259" key="6">
    <source>
        <dbReference type="SMART" id="SM00458"/>
    </source>
</evidence>
<evidence type="ECO:0000256" key="2">
    <source>
        <dbReference type="ARBA" id="ARBA00022801"/>
    </source>
</evidence>
<dbReference type="EMBL" id="JBHSQO010000023">
    <property type="protein sequence ID" value="MFC6091999.1"/>
    <property type="molecule type" value="Genomic_DNA"/>
</dbReference>
<organism evidence="7 8">
    <name type="scientific">Saccharothrix lopnurensis</name>
    <dbReference type="NCBI Taxonomy" id="1670621"/>
    <lineage>
        <taxon>Bacteria</taxon>
        <taxon>Bacillati</taxon>
        <taxon>Actinomycetota</taxon>
        <taxon>Actinomycetes</taxon>
        <taxon>Pseudonocardiales</taxon>
        <taxon>Pseudonocardiaceae</taxon>
        <taxon>Saccharothrix</taxon>
    </lineage>
</organism>
<keyword evidence="2 4" id="KW-0378">Hydrolase</keyword>
<dbReference type="InterPro" id="IPR000772">
    <property type="entry name" value="Ricin_B_lectin"/>
</dbReference>
<accession>A0ABW1P9F6</accession>
<feature type="chain" id="PRO_5045692899" evidence="5">
    <location>
        <begin position="28"/>
        <end position="476"/>
    </location>
</feature>
<evidence type="ECO:0000313" key="7">
    <source>
        <dbReference type="EMBL" id="MFC6091999.1"/>
    </source>
</evidence>
<dbReference type="SMART" id="SM00458">
    <property type="entry name" value="RICIN"/>
    <property type="match status" value="1"/>
</dbReference>
<dbReference type="CDD" id="cd23458">
    <property type="entry name" value="beta-trefoil_Ricin_AgaB34-like"/>
    <property type="match status" value="1"/>
</dbReference>
<dbReference type="PROSITE" id="PS50231">
    <property type="entry name" value="RICIN_B_LECTIN"/>
    <property type="match status" value="1"/>
</dbReference>
<dbReference type="Pfam" id="PF04616">
    <property type="entry name" value="Glyco_hydro_43"/>
    <property type="match status" value="1"/>
</dbReference>
<comment type="similarity">
    <text evidence="1 4">Belongs to the glycosyl hydrolase 43 family.</text>
</comment>
<dbReference type="RefSeq" id="WP_380638298.1">
    <property type="nucleotide sequence ID" value="NZ_JBHSQO010000023.1"/>
</dbReference>
<evidence type="ECO:0000256" key="4">
    <source>
        <dbReference type="RuleBase" id="RU361187"/>
    </source>
</evidence>
<dbReference type="CDD" id="cd18822">
    <property type="entry name" value="GH43_CtGH43-like"/>
    <property type="match status" value="1"/>
</dbReference>
<keyword evidence="8" id="KW-1185">Reference proteome</keyword>
<evidence type="ECO:0000313" key="8">
    <source>
        <dbReference type="Proteomes" id="UP001596220"/>
    </source>
</evidence>
<sequence length="476" mass="51534">MPQRRGSTAVLSAVLLGSALLVTPAEAAPVTIANGTQFTDTSGQVVHAHGGGVIKVDQHYYWFGENRNADNTFRAVSVYRSTDLRTWEFRKDVLTQASNPELAVANIERPKVIYNSSTGRFVMWMHKENGSDYGEARAAVASSATVDGDYTWHGSFRPLNHMSRDITLFRDDDGTGYMISAARENADLHIYRLTADYRQVSSRVHVLWPGSWREAPALFKRNGVYFLLTSGATGWAPNQQKYATASSVAGTWSALANVGDGTAYNSQTAFVLPVQGSQTTSYLYLGDRWAGAWDGRVNDSRYVWLPLSFPSGTTMSMSYASRLTIDTATGTVTPVSSPAYTLAARHSGKCLDVPSSSQVTGAQVKQYPCNGGNNQKWEAQSTGDGHYRLVARHSGLCLDVDAGSTTDGAVVGQWTCGSGANQQWQLQDAGNGYVRVVARHSGKCLDVVSASTADGTLIKQYACNSGNNQQWTRANA</sequence>
<dbReference type="Gene3D" id="2.115.10.20">
    <property type="entry name" value="Glycosyl hydrolase domain, family 43"/>
    <property type="match status" value="1"/>
</dbReference>
<name>A0ABW1P9F6_9PSEU</name>